<feature type="compositionally biased region" description="Basic and acidic residues" evidence="1">
    <location>
        <begin position="71"/>
        <end position="105"/>
    </location>
</feature>
<organism evidence="2 3">
    <name type="scientific">Pichia angusta</name>
    <name type="common">Yeast</name>
    <name type="synonym">Hansenula polymorpha</name>
    <dbReference type="NCBI Taxonomy" id="870730"/>
    <lineage>
        <taxon>Eukaryota</taxon>
        <taxon>Fungi</taxon>
        <taxon>Dikarya</taxon>
        <taxon>Ascomycota</taxon>
        <taxon>Saccharomycotina</taxon>
        <taxon>Pichiomycetes</taxon>
        <taxon>Pichiales</taxon>
        <taxon>Pichiaceae</taxon>
        <taxon>Ogataea</taxon>
    </lineage>
</organism>
<comment type="caution">
    <text evidence="2">The sequence shown here is derived from an EMBL/GenBank/DDBJ whole genome shotgun (WGS) entry which is preliminary data.</text>
</comment>
<evidence type="ECO:0000256" key="1">
    <source>
        <dbReference type="SAM" id="MobiDB-lite"/>
    </source>
</evidence>
<dbReference type="GeneID" id="66129067"/>
<reference evidence="2" key="1">
    <citation type="journal article" date="2021" name="G3 (Bethesda)">
        <title>Genomic diversity, chromosomal rearrangements, and interspecies hybridization in the ogataea polymorpha species complex.</title>
        <authorList>
            <person name="Hanson S.J."/>
            <person name="Cinneide E.O."/>
            <person name="Salzberg L.I."/>
            <person name="Wolfe K.H."/>
            <person name="McGowan J."/>
            <person name="Fitzpatrick D.A."/>
            <person name="Matlin K."/>
        </authorList>
    </citation>
    <scope>NUCLEOTIDE SEQUENCE</scope>
    <source>
        <strain evidence="2">61-244</strain>
    </source>
</reference>
<gene>
    <name evidence="2" type="ORF">KL928_005016</name>
</gene>
<feature type="compositionally biased region" description="Basic and acidic residues" evidence="1">
    <location>
        <begin position="116"/>
        <end position="132"/>
    </location>
</feature>
<dbReference type="Proteomes" id="UP001196530">
    <property type="component" value="Unassembled WGS sequence"/>
</dbReference>
<feature type="compositionally biased region" description="Basic and acidic residues" evidence="1">
    <location>
        <begin position="143"/>
        <end position="161"/>
    </location>
</feature>
<evidence type="ECO:0000313" key="3">
    <source>
        <dbReference type="Proteomes" id="UP001196530"/>
    </source>
</evidence>
<feature type="compositionally biased region" description="Basic residues" evidence="1">
    <location>
        <begin position="133"/>
        <end position="142"/>
    </location>
</feature>
<accession>A0AAN6DCJ0</accession>
<name>A0AAN6DCJ0_PICAN</name>
<dbReference type="EMBL" id="JAHLUX010000012">
    <property type="protein sequence ID" value="KAG7816050.1"/>
    <property type="molecule type" value="Genomic_DNA"/>
</dbReference>
<evidence type="ECO:0000313" key="2">
    <source>
        <dbReference type="EMBL" id="KAG7816050.1"/>
    </source>
</evidence>
<dbReference type="RefSeq" id="XP_043057603.1">
    <property type="nucleotide sequence ID" value="XM_043205779.1"/>
</dbReference>
<feature type="compositionally biased region" description="Basic and acidic residues" evidence="1">
    <location>
        <begin position="48"/>
        <end position="61"/>
    </location>
</feature>
<proteinExistence type="predicted"/>
<feature type="region of interest" description="Disordered" evidence="1">
    <location>
        <begin position="45"/>
        <end position="183"/>
    </location>
</feature>
<dbReference type="AlphaFoldDB" id="A0AAN6DCJ0"/>
<protein>
    <submittedName>
        <fullName evidence="2">Uncharacterized protein</fullName>
    </submittedName>
</protein>
<sequence>MLQRVLSPRQARCAPQKNYRSQIILSHGRPQIPHKNNQLARLAGPVPHEQRPHAEPERAVLRDLPCQHPDLVQRDILRGVEHGGQKGVPHIDEDRKQHPAKHADLAQEDAAVQRSQSERAAQRADPSDAHAQRDKRRRRGHRGHSERAAAARHGPQREPQARQRRRGRLRGPDSQHPAAAGPL</sequence>